<name>A0A8S1HMG4_9PELO</name>
<accession>A0A8S1HMG4</accession>
<comment type="caution">
    <text evidence="1">The sequence shown here is derived from an EMBL/GenBank/DDBJ whole genome shotgun (WGS) entry which is preliminary data.</text>
</comment>
<organism evidence="1 2">
    <name type="scientific">Caenorhabditis auriculariae</name>
    <dbReference type="NCBI Taxonomy" id="2777116"/>
    <lineage>
        <taxon>Eukaryota</taxon>
        <taxon>Metazoa</taxon>
        <taxon>Ecdysozoa</taxon>
        <taxon>Nematoda</taxon>
        <taxon>Chromadorea</taxon>
        <taxon>Rhabditida</taxon>
        <taxon>Rhabditina</taxon>
        <taxon>Rhabditomorpha</taxon>
        <taxon>Rhabditoidea</taxon>
        <taxon>Rhabditidae</taxon>
        <taxon>Peloderinae</taxon>
        <taxon>Caenorhabditis</taxon>
    </lineage>
</organism>
<dbReference type="Proteomes" id="UP000835052">
    <property type="component" value="Unassembled WGS sequence"/>
</dbReference>
<evidence type="ECO:0000313" key="1">
    <source>
        <dbReference type="EMBL" id="CAD6196440.1"/>
    </source>
</evidence>
<reference evidence="1" key="1">
    <citation type="submission" date="2020-10" db="EMBL/GenBank/DDBJ databases">
        <authorList>
            <person name="Kikuchi T."/>
        </authorList>
    </citation>
    <scope>NUCLEOTIDE SEQUENCE</scope>
    <source>
        <strain evidence="1">NKZ352</strain>
    </source>
</reference>
<proteinExistence type="predicted"/>
<sequence length="85" mass="9451">MMMRKKKEKEDVQGRTSRWHAVASLQLSPLQHGKRTKNGLRDSFRLVGRSVDLIGYRTCLGASAPSVSVIGLLVQVEISQKSGRD</sequence>
<dbReference type="EMBL" id="CAJGYM010000072">
    <property type="protein sequence ID" value="CAD6196440.1"/>
    <property type="molecule type" value="Genomic_DNA"/>
</dbReference>
<evidence type="ECO:0000313" key="2">
    <source>
        <dbReference type="Proteomes" id="UP000835052"/>
    </source>
</evidence>
<dbReference type="AlphaFoldDB" id="A0A8S1HMG4"/>
<keyword evidence="2" id="KW-1185">Reference proteome</keyword>
<gene>
    <name evidence="1" type="ORF">CAUJ_LOCUS12354</name>
</gene>
<protein>
    <submittedName>
        <fullName evidence="1">Uncharacterized protein</fullName>
    </submittedName>
</protein>